<accession>A0A858BRR3</accession>
<evidence type="ECO:0000313" key="2">
    <source>
        <dbReference type="EMBL" id="QIB67805.1"/>
    </source>
</evidence>
<evidence type="ECO:0000313" key="3">
    <source>
        <dbReference type="Proteomes" id="UP000466848"/>
    </source>
</evidence>
<keyword evidence="3" id="KW-1185">Reference proteome</keyword>
<name>A0A858BRR3_9FIRM</name>
<protein>
    <submittedName>
        <fullName evidence="2">Uncharacterized protein</fullName>
    </submittedName>
</protein>
<dbReference type="KEGG" id="abut:Ami103574_00050"/>
<organism evidence="2 3">
    <name type="scientific">Aminipila butyrica</name>
    <dbReference type="NCBI Taxonomy" id="433296"/>
    <lineage>
        <taxon>Bacteria</taxon>
        <taxon>Bacillati</taxon>
        <taxon>Bacillota</taxon>
        <taxon>Clostridia</taxon>
        <taxon>Peptostreptococcales</taxon>
        <taxon>Anaerovoracaceae</taxon>
        <taxon>Aminipila</taxon>
    </lineage>
</organism>
<keyword evidence="1" id="KW-0175">Coiled coil</keyword>
<evidence type="ECO:0000256" key="1">
    <source>
        <dbReference type="SAM" id="Coils"/>
    </source>
</evidence>
<feature type="coiled-coil region" evidence="1">
    <location>
        <begin position="19"/>
        <end position="53"/>
    </location>
</feature>
<dbReference type="Proteomes" id="UP000466848">
    <property type="component" value="Chromosome"/>
</dbReference>
<sequence length="129" mass="14867">MGWYDTIKDAVSVMQKADNIDVTKQLLEAQKEMMDIQQENFELKRTIDELNTIIEKSKKIKYSEGRGAVYTIEEDGSKQGPYCTCCWEADGKTISLHRRSTSYMNCPCCKAEIKSRLVYDNEDETESET</sequence>
<reference evidence="2 3" key="1">
    <citation type="submission" date="2020-02" db="EMBL/GenBank/DDBJ databases">
        <authorList>
            <person name="Kim Y.B."/>
            <person name="Roh S.W."/>
        </authorList>
    </citation>
    <scope>NUCLEOTIDE SEQUENCE [LARGE SCALE GENOMIC DNA]</scope>
    <source>
        <strain evidence="2 3">DSM 103574</strain>
    </source>
</reference>
<dbReference type="AlphaFoldDB" id="A0A858BRR3"/>
<gene>
    <name evidence="2" type="ORF">Ami103574_00050</name>
</gene>
<proteinExistence type="predicted"/>
<dbReference type="RefSeq" id="WP_163064726.1">
    <property type="nucleotide sequence ID" value="NZ_CP048649.1"/>
</dbReference>
<dbReference type="EMBL" id="CP048649">
    <property type="protein sequence ID" value="QIB67805.1"/>
    <property type="molecule type" value="Genomic_DNA"/>
</dbReference>